<sequence>MYASTCACKGIRSCNLCQPTKDHILDEFQSYTTYIYCDSCRQAIRMNIYESNAQCPHHNDIGNDEIGFPLDGIYLVSDFITEDEENNLTNSIDNDIWLSSQSGRLKQDFGIKINFKKQTIKTKYFTGMPTYSKTFIERLQTHRLLNDFQSVELCNLDYCSQRGSHIDPHIDDIWIWGERLITINLLSNTILSLIPNDKDTKKIIYIPLPRRWMIVLYGDARYEYKHAIQRQHISERRIAITFRELTGKTETFSVENKDLYEKIIRIGKRFTGISVGRFEKIVNETNSMINDKMETDTLSLQEDQLKELFESTYQTKISSFDIINPSTYVINSDKKYLIKLFPHSLISLEQLQTILLSCQLNETILNTPINQSHIIIIDYDNNLSTNKQMGHFLAQWRLATRNILKSSLENSLNEQWFNQQYAMIINKKKNSYPFLLSNLFTCQQQITDQCEHGLLWTDNSQSSYLMDLVSIFLNDMDNIKEIFNAYEEIVQLNDNEINLLDTFVRLQLILLINNNDIDDEKQLDLLEQLSSNIFFVRNLKTKTMPRVIGLMSGSSLDGLDIACVDFSSIGDYPSEKWTFNIVHAETMPYSSDWVKKLSTATELDARSYLLLHTSYGHYLGQCVKDFIAKYNLEINTIDLVASHGHTVFHEPWNSMTGQIGDGAAISAETGLLVVNDLRAMDVAYGGQGAPIVPIGEKYLFDNYRLLLNIGGIANITDQKHQIAFDICPANRILNKLVQQYLNKEYDENGEYSSQGKINENLLNKLNELDYYKKFYPKSLSNSFGLDIIYPLLESNQSNVHDVLRTYVEHIIQQICNSIQMIIDKEKQDNSSYVNCKMLITGGGAHNKYIFQSLKTKLQENFHIDVIDLMSNVIDFKEALIMAFIGLLRIQKKTNVLASVTGAKCDTIGGAVWSN</sequence>
<dbReference type="GO" id="GO:0016773">
    <property type="term" value="F:phosphotransferase activity, alcohol group as acceptor"/>
    <property type="evidence" value="ECO:0007669"/>
    <property type="project" value="InterPro"/>
</dbReference>
<accession>A0A814QRV3</accession>
<comment type="cofactor">
    <cofactor evidence="1">
        <name>Fe(2+)</name>
        <dbReference type="ChEBI" id="CHEBI:29033"/>
    </cofactor>
</comment>
<dbReference type="PANTHER" id="PTHR30605:SF0">
    <property type="entry name" value="ANHYDRO-N-ACETYLMURAMIC ACID KINASE"/>
    <property type="match status" value="1"/>
</dbReference>
<dbReference type="FunFam" id="2.60.120.590:FF:000019">
    <property type="entry name" value="DNA N6-methyl adenine demethylase"/>
    <property type="match status" value="1"/>
</dbReference>
<dbReference type="PANTHER" id="PTHR30605">
    <property type="entry name" value="ANHYDRO-N-ACETYLMURAMIC ACID KINASE"/>
    <property type="match status" value="1"/>
</dbReference>
<proteinExistence type="predicted"/>
<dbReference type="OrthoDB" id="5427593at2759"/>
<dbReference type="Gene3D" id="3.30.420.40">
    <property type="match status" value="2"/>
</dbReference>
<dbReference type="GO" id="GO:0009254">
    <property type="term" value="P:peptidoglycan turnover"/>
    <property type="evidence" value="ECO:0007669"/>
    <property type="project" value="InterPro"/>
</dbReference>
<gene>
    <name evidence="2" type="ORF">VCS650_LOCUS21321</name>
</gene>
<dbReference type="Gene3D" id="2.60.120.590">
    <property type="entry name" value="Alpha-ketoglutarate-dependent dioxygenase AlkB-like"/>
    <property type="match status" value="1"/>
</dbReference>
<evidence type="ECO:0000313" key="3">
    <source>
        <dbReference type="Proteomes" id="UP000663891"/>
    </source>
</evidence>
<dbReference type="InterPro" id="IPR005338">
    <property type="entry name" value="Anhydro_N_Ac-Mur_kinase"/>
</dbReference>
<organism evidence="2 3">
    <name type="scientific">Adineta steineri</name>
    <dbReference type="NCBI Taxonomy" id="433720"/>
    <lineage>
        <taxon>Eukaryota</taxon>
        <taxon>Metazoa</taxon>
        <taxon>Spiralia</taxon>
        <taxon>Gnathifera</taxon>
        <taxon>Rotifera</taxon>
        <taxon>Eurotatoria</taxon>
        <taxon>Bdelloidea</taxon>
        <taxon>Adinetida</taxon>
        <taxon>Adinetidae</taxon>
        <taxon>Adineta</taxon>
    </lineage>
</organism>
<dbReference type="InterPro" id="IPR043129">
    <property type="entry name" value="ATPase_NBD"/>
</dbReference>
<name>A0A814QRV3_9BILA</name>
<dbReference type="SUPFAM" id="SSF51197">
    <property type="entry name" value="Clavaminate synthase-like"/>
    <property type="match status" value="1"/>
</dbReference>
<dbReference type="GO" id="GO:0006040">
    <property type="term" value="P:amino sugar metabolic process"/>
    <property type="evidence" value="ECO:0007669"/>
    <property type="project" value="InterPro"/>
</dbReference>
<reference evidence="2" key="1">
    <citation type="submission" date="2021-02" db="EMBL/GenBank/DDBJ databases">
        <authorList>
            <person name="Nowell W R."/>
        </authorList>
    </citation>
    <scope>NUCLEOTIDE SEQUENCE</scope>
</reference>
<dbReference type="AlphaFoldDB" id="A0A814QRV3"/>
<comment type="caution">
    <text evidence="2">The sequence shown here is derived from an EMBL/GenBank/DDBJ whole genome shotgun (WGS) entry which is preliminary data.</text>
</comment>
<dbReference type="EMBL" id="CAJNON010000228">
    <property type="protein sequence ID" value="CAF1123453.1"/>
    <property type="molecule type" value="Genomic_DNA"/>
</dbReference>
<dbReference type="Pfam" id="PF03702">
    <property type="entry name" value="AnmK"/>
    <property type="match status" value="1"/>
</dbReference>
<dbReference type="GO" id="GO:0005524">
    <property type="term" value="F:ATP binding"/>
    <property type="evidence" value="ECO:0007669"/>
    <property type="project" value="InterPro"/>
</dbReference>
<evidence type="ECO:0008006" key="4">
    <source>
        <dbReference type="Google" id="ProtNLM"/>
    </source>
</evidence>
<protein>
    <recommendedName>
        <fullName evidence="4">Fe2OG dioxygenase domain-containing protein</fullName>
    </recommendedName>
</protein>
<dbReference type="SUPFAM" id="SSF53067">
    <property type="entry name" value="Actin-like ATPase domain"/>
    <property type="match status" value="1"/>
</dbReference>
<evidence type="ECO:0000313" key="2">
    <source>
        <dbReference type="EMBL" id="CAF1123453.1"/>
    </source>
</evidence>
<dbReference type="InterPro" id="IPR037151">
    <property type="entry name" value="AlkB-like_sf"/>
</dbReference>
<dbReference type="Proteomes" id="UP000663891">
    <property type="component" value="Unassembled WGS sequence"/>
</dbReference>
<evidence type="ECO:0000256" key="1">
    <source>
        <dbReference type="ARBA" id="ARBA00001954"/>
    </source>
</evidence>